<comment type="caution">
    <text evidence="6">The sequence shown here is derived from an EMBL/GenBank/DDBJ whole genome shotgun (WGS) entry which is preliminary data.</text>
</comment>
<dbReference type="SUPFAM" id="SSF46561">
    <property type="entry name" value="Ribosomal protein L29 (L29p)"/>
    <property type="match status" value="1"/>
</dbReference>
<dbReference type="GO" id="GO:0006412">
    <property type="term" value="P:translation"/>
    <property type="evidence" value="ECO:0007669"/>
    <property type="project" value="UniProtKB-UniRule"/>
</dbReference>
<evidence type="ECO:0000256" key="4">
    <source>
        <dbReference type="ARBA" id="ARBA00035204"/>
    </source>
</evidence>
<evidence type="ECO:0000256" key="3">
    <source>
        <dbReference type="ARBA" id="ARBA00023274"/>
    </source>
</evidence>
<dbReference type="EMBL" id="QENZ01000003">
    <property type="protein sequence ID" value="PVX52399.1"/>
    <property type="molecule type" value="Genomic_DNA"/>
</dbReference>
<dbReference type="Proteomes" id="UP000251835">
    <property type="component" value="Unassembled WGS sequence"/>
</dbReference>
<dbReference type="RefSeq" id="WP_116495935.1">
    <property type="nucleotide sequence ID" value="NZ_QENZ01000003.1"/>
</dbReference>
<organism evidence="6 7">
    <name type="scientific">Balneicella halophila</name>
    <dbReference type="NCBI Taxonomy" id="1537566"/>
    <lineage>
        <taxon>Bacteria</taxon>
        <taxon>Pseudomonadati</taxon>
        <taxon>Bacteroidota</taxon>
        <taxon>Bacteroidia</taxon>
        <taxon>Bacteroidales</taxon>
        <taxon>Balneicellaceae</taxon>
        <taxon>Balneicella</taxon>
    </lineage>
</organism>
<dbReference type="InterPro" id="IPR018254">
    <property type="entry name" value="Ribosomal_uL29_CS"/>
</dbReference>
<dbReference type="Pfam" id="PF00831">
    <property type="entry name" value="Ribosomal_L29"/>
    <property type="match status" value="1"/>
</dbReference>
<dbReference type="Gene3D" id="1.10.287.310">
    <property type="match status" value="1"/>
</dbReference>
<dbReference type="AlphaFoldDB" id="A0A7L4URW6"/>
<proteinExistence type="inferred from homology"/>
<evidence type="ECO:0000313" key="6">
    <source>
        <dbReference type="EMBL" id="PVX52399.1"/>
    </source>
</evidence>
<dbReference type="OrthoDB" id="5296761at2"/>
<comment type="similarity">
    <text evidence="1 5">Belongs to the universal ribosomal protein uL29 family.</text>
</comment>
<dbReference type="GO" id="GO:0003735">
    <property type="term" value="F:structural constituent of ribosome"/>
    <property type="evidence" value="ECO:0007669"/>
    <property type="project" value="InterPro"/>
</dbReference>
<keyword evidence="7" id="KW-1185">Reference proteome</keyword>
<protein>
    <recommendedName>
        <fullName evidence="4 5">Large ribosomal subunit protein uL29</fullName>
    </recommendedName>
</protein>
<evidence type="ECO:0000256" key="1">
    <source>
        <dbReference type="ARBA" id="ARBA00009254"/>
    </source>
</evidence>
<dbReference type="NCBIfam" id="TIGR00012">
    <property type="entry name" value="L29"/>
    <property type="match status" value="1"/>
</dbReference>
<dbReference type="PROSITE" id="PS00579">
    <property type="entry name" value="RIBOSOMAL_L29"/>
    <property type="match status" value="1"/>
</dbReference>
<evidence type="ECO:0000256" key="2">
    <source>
        <dbReference type="ARBA" id="ARBA00022980"/>
    </source>
</evidence>
<accession>A0A7L4URW6</accession>
<reference evidence="6 7" key="1">
    <citation type="submission" date="2018-05" db="EMBL/GenBank/DDBJ databases">
        <title>Genomic Encyclopedia of Type Strains, Phase IV (KMG-IV): sequencing the most valuable type-strain genomes for metagenomic binning, comparative biology and taxonomic classification.</title>
        <authorList>
            <person name="Goeker M."/>
        </authorList>
    </citation>
    <scope>NUCLEOTIDE SEQUENCE [LARGE SCALE GENOMIC DNA]</scope>
    <source>
        <strain evidence="6 7">DSM 28579</strain>
    </source>
</reference>
<keyword evidence="3 5" id="KW-0687">Ribonucleoprotein</keyword>
<evidence type="ECO:0000313" key="7">
    <source>
        <dbReference type="Proteomes" id="UP000251835"/>
    </source>
</evidence>
<dbReference type="InterPro" id="IPR036049">
    <property type="entry name" value="Ribosomal_uL29_sf"/>
</dbReference>
<dbReference type="GO" id="GO:0005840">
    <property type="term" value="C:ribosome"/>
    <property type="evidence" value="ECO:0007669"/>
    <property type="project" value="UniProtKB-KW"/>
</dbReference>
<sequence>MKNSEIRELSTADLQDRLLNEQEQLSNLKFDHAVSPLENPTLIKATRRNVARIKTELNARKLAEK</sequence>
<dbReference type="HAMAP" id="MF_00374">
    <property type="entry name" value="Ribosomal_uL29"/>
    <property type="match status" value="1"/>
</dbReference>
<keyword evidence="2 5" id="KW-0689">Ribosomal protein</keyword>
<evidence type="ECO:0000256" key="5">
    <source>
        <dbReference type="HAMAP-Rule" id="MF_00374"/>
    </source>
</evidence>
<name>A0A7L4URW6_BALHA</name>
<dbReference type="GO" id="GO:1990904">
    <property type="term" value="C:ribonucleoprotein complex"/>
    <property type="evidence" value="ECO:0007669"/>
    <property type="project" value="UniProtKB-KW"/>
</dbReference>
<dbReference type="InterPro" id="IPR001854">
    <property type="entry name" value="Ribosomal_uL29"/>
</dbReference>
<gene>
    <name evidence="5" type="primary">rpmC</name>
    <name evidence="6" type="ORF">C7377_0713</name>
</gene>
<dbReference type="CDD" id="cd00427">
    <property type="entry name" value="Ribosomal_L29_HIP"/>
    <property type="match status" value="1"/>
</dbReference>